<name>A0ABY7H127_9BACT</name>
<dbReference type="Proteomes" id="UP001164459">
    <property type="component" value="Chromosome"/>
</dbReference>
<protein>
    <recommendedName>
        <fullName evidence="4">DUF4345 domain-containing protein</fullName>
    </recommendedName>
</protein>
<evidence type="ECO:0000313" key="2">
    <source>
        <dbReference type="EMBL" id="WAS92952.1"/>
    </source>
</evidence>
<organism evidence="2 3">
    <name type="scientific">Nannocystis punicea</name>
    <dbReference type="NCBI Taxonomy" id="2995304"/>
    <lineage>
        <taxon>Bacteria</taxon>
        <taxon>Pseudomonadati</taxon>
        <taxon>Myxococcota</taxon>
        <taxon>Polyangia</taxon>
        <taxon>Nannocystales</taxon>
        <taxon>Nannocystaceae</taxon>
        <taxon>Nannocystis</taxon>
    </lineage>
</organism>
<accession>A0ABY7H127</accession>
<dbReference type="RefSeq" id="WP_269035307.1">
    <property type="nucleotide sequence ID" value="NZ_CP114040.1"/>
</dbReference>
<evidence type="ECO:0000256" key="1">
    <source>
        <dbReference type="SAM" id="Phobius"/>
    </source>
</evidence>
<evidence type="ECO:0000313" key="3">
    <source>
        <dbReference type="Proteomes" id="UP001164459"/>
    </source>
</evidence>
<keyword evidence="1" id="KW-0812">Transmembrane</keyword>
<proteinExistence type="predicted"/>
<keyword evidence="1" id="KW-0472">Membrane</keyword>
<sequence>MSGWSVAVFGVLALLLGLLGLLSPDSQFDMMGFELVDQRAPGDYTPGVVATTSIAAINMGILYVLGVALAWPGFVAFTVGARLFMCVGFVALMAAGRAPDVFVGAAIWEGVGAAITAVAMAWDGRSTR</sequence>
<keyword evidence="3" id="KW-1185">Reference proteome</keyword>
<feature type="transmembrane region" description="Helical" evidence="1">
    <location>
        <begin position="101"/>
        <end position="122"/>
    </location>
</feature>
<feature type="transmembrane region" description="Helical" evidence="1">
    <location>
        <begin position="74"/>
        <end position="95"/>
    </location>
</feature>
<evidence type="ECO:0008006" key="4">
    <source>
        <dbReference type="Google" id="ProtNLM"/>
    </source>
</evidence>
<keyword evidence="1" id="KW-1133">Transmembrane helix</keyword>
<reference evidence="2" key="1">
    <citation type="submission" date="2022-11" db="EMBL/GenBank/DDBJ databases">
        <title>Minimal conservation of predation-associated metabolite biosynthetic gene clusters underscores biosynthetic potential of Myxococcota including descriptions for ten novel species: Archangium lansinium sp. nov., Myxococcus landrumus sp. nov., Nannocystis bai.</title>
        <authorList>
            <person name="Ahearne A."/>
            <person name="Stevens C."/>
            <person name="Dowd S."/>
        </authorList>
    </citation>
    <scope>NUCLEOTIDE SEQUENCE</scope>
    <source>
        <strain evidence="2">Fl3</strain>
    </source>
</reference>
<dbReference type="EMBL" id="CP114040">
    <property type="protein sequence ID" value="WAS92952.1"/>
    <property type="molecule type" value="Genomic_DNA"/>
</dbReference>
<gene>
    <name evidence="2" type="ORF">O0S08_42835</name>
</gene>
<feature type="transmembrane region" description="Helical" evidence="1">
    <location>
        <begin position="48"/>
        <end position="67"/>
    </location>
</feature>